<feature type="transmembrane region" description="Helical" evidence="1">
    <location>
        <begin position="6"/>
        <end position="30"/>
    </location>
</feature>
<feature type="transmembrane region" description="Helical" evidence="1">
    <location>
        <begin position="65"/>
        <end position="89"/>
    </location>
</feature>
<evidence type="ECO:0000256" key="1">
    <source>
        <dbReference type="SAM" id="Phobius"/>
    </source>
</evidence>
<keyword evidence="1" id="KW-1133">Transmembrane helix</keyword>
<gene>
    <name evidence="2" type="ORF">P8935_01135</name>
</gene>
<protein>
    <submittedName>
        <fullName evidence="2">Uncharacterized protein</fullName>
    </submittedName>
</protein>
<feature type="transmembrane region" description="Helical" evidence="1">
    <location>
        <begin position="101"/>
        <end position="119"/>
    </location>
</feature>
<organism evidence="2">
    <name type="scientific">Telmatobacter sp. DSM 110680</name>
    <dbReference type="NCBI Taxonomy" id="3036704"/>
    <lineage>
        <taxon>Bacteria</taxon>
        <taxon>Pseudomonadati</taxon>
        <taxon>Acidobacteriota</taxon>
        <taxon>Terriglobia</taxon>
        <taxon>Terriglobales</taxon>
        <taxon>Acidobacteriaceae</taxon>
        <taxon>Telmatobacter</taxon>
    </lineage>
</organism>
<feature type="transmembrane region" description="Helical" evidence="1">
    <location>
        <begin position="139"/>
        <end position="165"/>
    </location>
</feature>
<dbReference type="AlphaFoldDB" id="A0AAU7DIM7"/>
<keyword evidence="1" id="KW-0812">Transmembrane</keyword>
<evidence type="ECO:0000313" key="2">
    <source>
        <dbReference type="EMBL" id="XBH17947.1"/>
    </source>
</evidence>
<dbReference type="RefSeq" id="WP_348263173.1">
    <property type="nucleotide sequence ID" value="NZ_CP121196.1"/>
</dbReference>
<proteinExistence type="predicted"/>
<reference evidence="2" key="1">
    <citation type="submission" date="2023-03" db="EMBL/GenBank/DDBJ databases">
        <title>Edaphobacter sp.</title>
        <authorList>
            <person name="Huber K.J."/>
            <person name="Papendorf J."/>
            <person name="Pilke C."/>
            <person name="Bunk B."/>
            <person name="Sproeer C."/>
            <person name="Pester M."/>
        </authorList>
    </citation>
    <scope>NUCLEOTIDE SEQUENCE</scope>
    <source>
        <strain evidence="2">DSM 110680</strain>
    </source>
</reference>
<keyword evidence="1" id="KW-0472">Membrane</keyword>
<sequence>MHFDFHFTAVTVLWTLTFAALLVLLVVLMGRDRARRFPWFTTSIVLVALRLLTNRLLHDKLPQLTMGAVAITLADISVLVSLLVLVEMARQAFKKASPRAWTGWGVALLALGGVVLWKWGPWPNWKAIAFDTPVAKLQVMQLFAVKTGLLVDVLTVGLGLLVVALGQRYGAGWRSHVQRIMIGLSTASIAQMGAQGIWEIIARHTVPHTRAEYEHVLGIQEKLLNTNSAVYVLVLVWWIVCIWIDEPGTTAIESAPVHEYVEANEAVEGSDS</sequence>
<feature type="transmembrane region" description="Helical" evidence="1">
    <location>
        <begin position="37"/>
        <end position="53"/>
    </location>
</feature>
<name>A0AAU7DIM7_9BACT</name>
<dbReference type="EMBL" id="CP121196">
    <property type="protein sequence ID" value="XBH17947.1"/>
    <property type="molecule type" value="Genomic_DNA"/>
</dbReference>
<accession>A0AAU7DIM7</accession>